<dbReference type="GO" id="GO:0003700">
    <property type="term" value="F:DNA-binding transcription factor activity"/>
    <property type="evidence" value="ECO:0007669"/>
    <property type="project" value="InterPro"/>
</dbReference>
<protein>
    <submittedName>
        <fullName evidence="6">Transcriptional regulator, MerR family</fullName>
    </submittedName>
</protein>
<dbReference type="InterPro" id="IPR047057">
    <property type="entry name" value="MerR_fam"/>
</dbReference>
<dbReference type="EMBL" id="ACIO01000237">
    <property type="protein sequence ID" value="EFC98814.1"/>
    <property type="molecule type" value="Genomic_DNA"/>
</dbReference>
<evidence type="ECO:0000259" key="5">
    <source>
        <dbReference type="PROSITE" id="PS50937"/>
    </source>
</evidence>
<keyword evidence="4" id="KW-0804">Transcription</keyword>
<proteinExistence type="predicted"/>
<dbReference type="PANTHER" id="PTHR30204">
    <property type="entry name" value="REDOX-CYCLING DRUG-SENSING TRANSCRIPTIONAL ACTIVATOR SOXR"/>
    <property type="match status" value="1"/>
</dbReference>
<keyword evidence="3" id="KW-0238">DNA-binding</keyword>
<evidence type="ECO:0000313" key="6">
    <source>
        <dbReference type="EMBL" id="EFC98814.1"/>
    </source>
</evidence>
<evidence type="ECO:0000256" key="3">
    <source>
        <dbReference type="ARBA" id="ARBA00023125"/>
    </source>
</evidence>
<dbReference type="SUPFAM" id="SSF46955">
    <property type="entry name" value="Putative DNA-binding domain"/>
    <property type="match status" value="1"/>
</dbReference>
<dbReference type="SMART" id="SM00422">
    <property type="entry name" value="HTH_MERR"/>
    <property type="match status" value="1"/>
</dbReference>
<dbReference type="InterPro" id="IPR009061">
    <property type="entry name" value="DNA-bd_dom_put_sf"/>
</dbReference>
<dbReference type="Proteomes" id="UP000004968">
    <property type="component" value="Unassembled WGS sequence"/>
</dbReference>
<dbReference type="HOGENOM" id="CLU_065103_0_0_9"/>
<dbReference type="Pfam" id="PF13411">
    <property type="entry name" value="MerR_1"/>
    <property type="match status" value="1"/>
</dbReference>
<dbReference type="PROSITE" id="PS50937">
    <property type="entry name" value="HTH_MERR_2"/>
    <property type="match status" value="1"/>
</dbReference>
<evidence type="ECO:0000256" key="4">
    <source>
        <dbReference type="ARBA" id="ARBA00023163"/>
    </source>
</evidence>
<evidence type="ECO:0000256" key="2">
    <source>
        <dbReference type="ARBA" id="ARBA00023015"/>
    </source>
</evidence>
<dbReference type="GO" id="GO:0003677">
    <property type="term" value="F:DNA binding"/>
    <property type="evidence" value="ECO:0007669"/>
    <property type="project" value="UniProtKB-KW"/>
</dbReference>
<dbReference type="SMART" id="SM00871">
    <property type="entry name" value="AraC_E_bind"/>
    <property type="match status" value="1"/>
</dbReference>
<evidence type="ECO:0000256" key="1">
    <source>
        <dbReference type="ARBA" id="ARBA00022491"/>
    </source>
</evidence>
<keyword evidence="1" id="KW-0678">Repressor</keyword>
<dbReference type="AlphaFoldDB" id="D3AHC1"/>
<dbReference type="CDD" id="cd01107">
    <property type="entry name" value="HTH_BmrR"/>
    <property type="match status" value="1"/>
</dbReference>
<dbReference type="Pfam" id="PF06445">
    <property type="entry name" value="GyrI-like"/>
    <property type="match status" value="1"/>
</dbReference>
<evidence type="ECO:0000313" key="7">
    <source>
        <dbReference type="Proteomes" id="UP000004968"/>
    </source>
</evidence>
<reference evidence="6 7" key="1">
    <citation type="submission" date="2010-01" db="EMBL/GenBank/DDBJ databases">
        <authorList>
            <person name="Weinstock G."/>
            <person name="Sodergren E."/>
            <person name="Clifton S."/>
            <person name="Fulton L."/>
            <person name="Fulton B."/>
            <person name="Courtney L."/>
            <person name="Fronick C."/>
            <person name="Harrison M."/>
            <person name="Strong C."/>
            <person name="Farmer C."/>
            <person name="Delahaunty K."/>
            <person name="Markovic C."/>
            <person name="Hall O."/>
            <person name="Minx P."/>
            <person name="Tomlinson C."/>
            <person name="Mitreva M."/>
            <person name="Nelson J."/>
            <person name="Hou S."/>
            <person name="Wollam A."/>
            <person name="Pepin K.H."/>
            <person name="Johnson M."/>
            <person name="Bhonagiri V."/>
            <person name="Nash W.E."/>
            <person name="Warren W."/>
            <person name="Chinwalla A."/>
            <person name="Mardis E.R."/>
            <person name="Wilson R.K."/>
        </authorList>
    </citation>
    <scope>NUCLEOTIDE SEQUENCE [LARGE SCALE GENOMIC DNA]</scope>
    <source>
        <strain evidence="6 7">DSM 13479</strain>
    </source>
</reference>
<dbReference type="InterPro" id="IPR011256">
    <property type="entry name" value="Reg_factor_effector_dom_sf"/>
</dbReference>
<comment type="caution">
    <text evidence="6">The sequence shown here is derived from an EMBL/GenBank/DDBJ whole genome shotgun (WGS) entry which is preliminary data.</text>
</comment>
<gene>
    <name evidence="6" type="ORF">CLOSTHATH_03009</name>
</gene>
<dbReference type="SUPFAM" id="SSF55136">
    <property type="entry name" value="Probable bacterial effector-binding domain"/>
    <property type="match status" value="1"/>
</dbReference>
<dbReference type="PANTHER" id="PTHR30204:SF69">
    <property type="entry name" value="MERR-FAMILY TRANSCRIPTIONAL REGULATOR"/>
    <property type="match status" value="1"/>
</dbReference>
<keyword evidence="2" id="KW-0805">Transcription regulation</keyword>
<dbReference type="Gene3D" id="1.10.1660.10">
    <property type="match status" value="1"/>
</dbReference>
<sequence length="285" mass="32839">MKQRGSPMNKLFTIGEMAKLFGINAKTLRYYDEIGLIRPEHTDPMTGYRYYSTGQFERLNTIKYLRALDMPLAKIRRFFENKDIGQMMEILKEQQEEVFVRRRELERIEHKISERLSQLHDALYTVYNRVEEVTLPNRKLAVLRTEIPATDDLEFPIRQLERQTQLEAAMFLGKVGVSISMDHVKSHKFDEFCSIFVVLEPGDSYDGEAVDIPGGQYLTLRYCGTHTQSSFYYEMLLKEMSENGYELGGNSIEITLVDAGMTNDTSRFVTELQLPVSGGNNAKGI</sequence>
<accession>D3AHC1</accession>
<feature type="domain" description="HTH merR-type" evidence="5">
    <location>
        <begin position="11"/>
        <end position="81"/>
    </location>
</feature>
<dbReference type="InterPro" id="IPR029442">
    <property type="entry name" value="GyrI-like"/>
</dbReference>
<organism evidence="6 7">
    <name type="scientific">Hungatella hathewayi DSM 13479</name>
    <dbReference type="NCBI Taxonomy" id="566550"/>
    <lineage>
        <taxon>Bacteria</taxon>
        <taxon>Bacillati</taxon>
        <taxon>Bacillota</taxon>
        <taxon>Clostridia</taxon>
        <taxon>Lachnospirales</taxon>
        <taxon>Lachnospiraceae</taxon>
        <taxon>Hungatella</taxon>
    </lineage>
</organism>
<dbReference type="Gene3D" id="3.20.80.10">
    <property type="entry name" value="Regulatory factor, effector binding domain"/>
    <property type="match status" value="1"/>
</dbReference>
<dbReference type="InterPro" id="IPR000551">
    <property type="entry name" value="MerR-type_HTH_dom"/>
</dbReference>
<dbReference type="InterPro" id="IPR010499">
    <property type="entry name" value="AraC_E-bd"/>
</dbReference>
<name>D3AHC1_9FIRM</name>